<gene>
    <name evidence="1" type="ORF">CKO25_20090</name>
</gene>
<keyword evidence="2" id="KW-1185">Reference proteome</keyword>
<reference evidence="1 2" key="1">
    <citation type="journal article" date="2020" name="Microorganisms">
        <title>Osmotic Adaptation and Compatible Solute Biosynthesis of Phototrophic Bacteria as Revealed from Genome Analyses.</title>
        <authorList>
            <person name="Imhoff J.F."/>
            <person name="Rahn T."/>
            <person name="Kunzel S."/>
            <person name="Keller A."/>
            <person name="Neulinger S.C."/>
        </authorList>
    </citation>
    <scope>NUCLEOTIDE SEQUENCE [LARGE SCALE GENOMIC DNA]</scope>
    <source>
        <strain evidence="1 2">DSM 21303</strain>
    </source>
</reference>
<dbReference type="EMBL" id="NRSD01000045">
    <property type="protein sequence ID" value="MBK1646882.1"/>
    <property type="molecule type" value="Genomic_DNA"/>
</dbReference>
<dbReference type="AlphaFoldDB" id="A0A9X0WNB5"/>
<dbReference type="RefSeq" id="WP_200389722.1">
    <property type="nucleotide sequence ID" value="NZ_NRSD01000045.1"/>
</dbReference>
<evidence type="ECO:0000313" key="1">
    <source>
        <dbReference type="EMBL" id="MBK1646882.1"/>
    </source>
</evidence>
<protein>
    <submittedName>
        <fullName evidence="1">Uncharacterized protein</fullName>
    </submittedName>
</protein>
<sequence length="261" mass="29132">MKRISIFLIFFVIIITHPIQSFAYKGTIASGGLKAIAAISKNHNVLPAEEIVKLSKLSQEAGGTRKVGQVLGERNLPNEVLQDTFMRIAIYQNKIPRKEAELMYFRLGNTPGFRTTLRKVIGNSDAGTAGHLNELRIADAASARGFKVLGIGEKFNDGLKRAPTDIDLILKRKEKTFVIEAKDYASKSRLPLDKYRADLETLKAYKKGDDSVVRVFTITNKPNDPRYLKMLQHEADSRGVQLIIGKPAEQIEQIKILGEIL</sequence>
<name>A0A9X0WNB5_9GAMM</name>
<accession>A0A9X0WNB5</accession>
<proteinExistence type="predicted"/>
<dbReference type="Proteomes" id="UP001138802">
    <property type="component" value="Unassembled WGS sequence"/>
</dbReference>
<comment type="caution">
    <text evidence="1">The sequence shown here is derived from an EMBL/GenBank/DDBJ whole genome shotgun (WGS) entry which is preliminary data.</text>
</comment>
<evidence type="ECO:0000313" key="2">
    <source>
        <dbReference type="Proteomes" id="UP001138802"/>
    </source>
</evidence>
<organism evidence="1 2">
    <name type="scientific">Thiocapsa imhoffii</name>
    <dbReference type="NCBI Taxonomy" id="382777"/>
    <lineage>
        <taxon>Bacteria</taxon>
        <taxon>Pseudomonadati</taxon>
        <taxon>Pseudomonadota</taxon>
        <taxon>Gammaproteobacteria</taxon>
        <taxon>Chromatiales</taxon>
        <taxon>Chromatiaceae</taxon>
        <taxon>Thiocapsa</taxon>
    </lineage>
</organism>